<evidence type="ECO:0000313" key="2">
    <source>
        <dbReference type="Proteomes" id="UP000478740"/>
    </source>
</evidence>
<gene>
    <name evidence="1" type="ORF">GL284_13090</name>
</gene>
<proteinExistence type="predicted"/>
<dbReference type="Proteomes" id="UP000478740">
    <property type="component" value="Unassembled WGS sequence"/>
</dbReference>
<dbReference type="EMBL" id="WMII01000011">
    <property type="protein sequence ID" value="MTH65203.1"/>
    <property type="molecule type" value="Genomic_DNA"/>
</dbReference>
<accession>A0A6L6IY84</accession>
<evidence type="ECO:0000313" key="1">
    <source>
        <dbReference type="EMBL" id="MTH65203.1"/>
    </source>
</evidence>
<comment type="caution">
    <text evidence="1">The sequence shown here is derived from an EMBL/GenBank/DDBJ whole genome shotgun (WGS) entry which is preliminary data.</text>
</comment>
<name>A0A6L6IY84_9RHOB</name>
<dbReference type="AlphaFoldDB" id="A0A6L6IY84"/>
<organism evidence="1 2">
    <name type="scientific">Paracoccus shanxieyensis</name>
    <dbReference type="NCBI Taxonomy" id="2675752"/>
    <lineage>
        <taxon>Bacteria</taxon>
        <taxon>Pseudomonadati</taxon>
        <taxon>Pseudomonadota</taxon>
        <taxon>Alphaproteobacteria</taxon>
        <taxon>Rhodobacterales</taxon>
        <taxon>Paracoccaceae</taxon>
        <taxon>Paracoccus</taxon>
    </lineage>
</organism>
<reference evidence="1 2" key="1">
    <citation type="submission" date="2019-11" db="EMBL/GenBank/DDBJ databases">
        <authorList>
            <person name="Dong K."/>
        </authorList>
    </citation>
    <scope>NUCLEOTIDE SEQUENCE [LARGE SCALE GENOMIC DNA]</scope>
    <source>
        <strain evidence="1 2">DK608</strain>
    </source>
</reference>
<protein>
    <submittedName>
        <fullName evidence="1">Uncharacterized protein</fullName>
    </submittedName>
</protein>
<keyword evidence="2" id="KW-1185">Reference proteome</keyword>
<sequence>MDQPARRREIRRKRALDSRRVKMGGIGIAVRRKFQRGLEACGYECTELLKEQAQESNLDAETAADLVYVRADEADFASVVKLVQIFEMGEKNGVPIDGLISGARHFGVLPGADDAESTGGPK</sequence>